<dbReference type="RefSeq" id="XP_013230578.1">
    <property type="nucleotide sequence ID" value="XM_013375124.1"/>
</dbReference>
<dbReference type="Proteomes" id="UP000030747">
    <property type="component" value="Unassembled WGS sequence"/>
</dbReference>
<accession>U6KWD6</accession>
<keyword evidence="4" id="KW-1185">Reference proteome</keyword>
<feature type="region of interest" description="Disordered" evidence="2">
    <location>
        <begin position="139"/>
        <end position="229"/>
    </location>
</feature>
<dbReference type="VEuPathDB" id="ToxoDB:ETH_00041630"/>
<dbReference type="VEuPathDB" id="ToxoDB:ETH2_1539400"/>
<protein>
    <submittedName>
        <fullName evidence="3">Uncharacterized protein</fullName>
    </submittedName>
</protein>
<dbReference type="EMBL" id="HG674694">
    <property type="protein sequence ID" value="CDJ39825.1"/>
    <property type="molecule type" value="Genomic_DNA"/>
</dbReference>
<reference evidence="3" key="2">
    <citation type="submission" date="2013-10" db="EMBL/GenBank/DDBJ databases">
        <authorList>
            <person name="Aslett M."/>
        </authorList>
    </citation>
    <scope>NUCLEOTIDE SEQUENCE [LARGE SCALE GENOMIC DNA]</scope>
    <source>
        <strain evidence="3">Houghton</strain>
    </source>
</reference>
<gene>
    <name evidence="3" type="ORF">ETH_00041630</name>
</gene>
<feature type="compositionally biased region" description="Low complexity" evidence="2">
    <location>
        <begin position="169"/>
        <end position="178"/>
    </location>
</feature>
<feature type="compositionally biased region" description="Pro residues" evidence="2">
    <location>
        <begin position="180"/>
        <end position="190"/>
    </location>
</feature>
<evidence type="ECO:0000313" key="3">
    <source>
        <dbReference type="EMBL" id="CDJ39825.1"/>
    </source>
</evidence>
<feature type="compositionally biased region" description="Low complexity" evidence="2">
    <location>
        <begin position="81"/>
        <end position="100"/>
    </location>
</feature>
<feature type="region of interest" description="Disordered" evidence="2">
    <location>
        <begin position="1"/>
        <end position="26"/>
    </location>
</feature>
<feature type="coiled-coil region" evidence="1">
    <location>
        <begin position="294"/>
        <end position="366"/>
    </location>
</feature>
<sequence>MQRSSTAPIKALFSSHGGPLSSILSERGPLGAPLGGLLGGPLGAPLGVRLPSAQQFLERDFFRGPSVTLFGASAGGGIPESPLGAPLDSPLGGPLDSPLGGPLGAPLGGPSPSPAQEKRQRLFVASMVAAVSSFVLNEVQQQNPKKTQSENPKGPPQLASSDPQGAPQGGPQEASEGGPPEGPPGGPPESPCGELAEGPPGGPPGGPAEGPPGGPPGGAPGSVGGPSNGILDEEIWELLRNEEEESLEGLKGRIGALRFWFGVLEGELERSVGFGVSVHQGVEALLQQLQQHTSSKLQQELAAAKTERDLLLQQLGSLRSCLDTAEQQLQNAKREAAEGSSSQTLNHRTQQVNEELQQEIKRLKDTCDTQ</sequence>
<keyword evidence="1" id="KW-0175">Coiled coil</keyword>
<feature type="region of interest" description="Disordered" evidence="2">
    <location>
        <begin position="72"/>
        <end position="120"/>
    </location>
</feature>
<dbReference type="GeneID" id="25257366"/>
<feature type="non-terminal residue" evidence="3">
    <location>
        <position position="370"/>
    </location>
</feature>
<feature type="compositionally biased region" description="Pro residues" evidence="2">
    <location>
        <begin position="200"/>
        <end position="218"/>
    </location>
</feature>
<reference evidence="3" key="1">
    <citation type="submission" date="2013-10" db="EMBL/GenBank/DDBJ databases">
        <title>Genomic analysis of the causative agents of coccidiosis in chickens.</title>
        <authorList>
            <person name="Reid A.J."/>
            <person name="Blake D."/>
            <person name="Billington K."/>
            <person name="Browne H."/>
            <person name="Dunn M."/>
            <person name="Hung S."/>
            <person name="Kawahara F."/>
            <person name="Miranda-Saavedra D."/>
            <person name="Mourier T."/>
            <person name="Nagra H."/>
            <person name="Otto T.D."/>
            <person name="Rawlings N."/>
            <person name="Sanchez A."/>
            <person name="Sanders M."/>
            <person name="Subramaniam C."/>
            <person name="Tay Y."/>
            <person name="Dear P."/>
            <person name="Doerig C."/>
            <person name="Gruber A."/>
            <person name="Parkinson J."/>
            <person name="Shirley M."/>
            <person name="Wan K.L."/>
            <person name="Berriman M."/>
            <person name="Tomley F."/>
            <person name="Pain A."/>
        </authorList>
    </citation>
    <scope>NUCLEOTIDE SEQUENCE [LARGE SCALE GENOMIC DNA]</scope>
    <source>
        <strain evidence="3">Houghton</strain>
    </source>
</reference>
<dbReference type="OrthoDB" id="8362at5800"/>
<evidence type="ECO:0000256" key="2">
    <source>
        <dbReference type="SAM" id="MobiDB-lite"/>
    </source>
</evidence>
<evidence type="ECO:0000313" key="4">
    <source>
        <dbReference type="Proteomes" id="UP000030747"/>
    </source>
</evidence>
<name>U6KWD6_EIMTE</name>
<organism evidence="3 4">
    <name type="scientific">Eimeria tenella</name>
    <name type="common">Coccidian parasite</name>
    <dbReference type="NCBI Taxonomy" id="5802"/>
    <lineage>
        <taxon>Eukaryota</taxon>
        <taxon>Sar</taxon>
        <taxon>Alveolata</taxon>
        <taxon>Apicomplexa</taxon>
        <taxon>Conoidasida</taxon>
        <taxon>Coccidia</taxon>
        <taxon>Eucoccidiorida</taxon>
        <taxon>Eimeriorina</taxon>
        <taxon>Eimeriidae</taxon>
        <taxon>Eimeria</taxon>
    </lineage>
</organism>
<evidence type="ECO:0000256" key="1">
    <source>
        <dbReference type="SAM" id="Coils"/>
    </source>
</evidence>
<dbReference type="AlphaFoldDB" id="U6KWD6"/>
<proteinExistence type="predicted"/>
<feature type="compositionally biased region" description="Polar residues" evidence="2">
    <location>
        <begin position="139"/>
        <end position="151"/>
    </location>
</feature>